<dbReference type="InterPro" id="IPR036291">
    <property type="entry name" value="NAD(P)-bd_dom_sf"/>
</dbReference>
<protein>
    <submittedName>
        <fullName evidence="3">ATP-grasp domain-containing protein</fullName>
    </submittedName>
</protein>
<organism evidence="3 4">
    <name type="scientific">Peterkaempfera bronchialis</name>
    <dbReference type="NCBI Taxonomy" id="2126346"/>
    <lineage>
        <taxon>Bacteria</taxon>
        <taxon>Bacillati</taxon>
        <taxon>Actinomycetota</taxon>
        <taxon>Actinomycetes</taxon>
        <taxon>Kitasatosporales</taxon>
        <taxon>Streptomycetaceae</taxon>
        <taxon>Peterkaempfera</taxon>
    </lineage>
</organism>
<dbReference type="KEGG" id="stri:C7M71_001410"/>
<dbReference type="PROSITE" id="PS50975">
    <property type="entry name" value="ATP_GRASP"/>
    <property type="match status" value="1"/>
</dbReference>
<keyword evidence="1" id="KW-0547">Nucleotide-binding</keyword>
<gene>
    <name evidence="3" type="ORF">C7M71_001410</name>
</gene>
<evidence type="ECO:0000256" key="1">
    <source>
        <dbReference type="PROSITE-ProRule" id="PRU00409"/>
    </source>
</evidence>
<feature type="domain" description="ATP-grasp" evidence="2">
    <location>
        <begin position="118"/>
        <end position="294"/>
    </location>
</feature>
<reference evidence="4" key="1">
    <citation type="submission" date="2018-07" db="EMBL/GenBank/DDBJ databases">
        <title>Streptacidiphilus bronchialis DSM 106435 chromosome.</title>
        <authorList>
            <person name="Batra D."/>
            <person name="Gulvik C.A."/>
        </authorList>
    </citation>
    <scope>NUCLEOTIDE SEQUENCE [LARGE SCALE GENOMIC DNA]</scope>
    <source>
        <strain evidence="4">DSM 106435</strain>
    </source>
</reference>
<dbReference type="Proteomes" id="UP000249340">
    <property type="component" value="Chromosome"/>
</dbReference>
<evidence type="ECO:0000313" key="3">
    <source>
        <dbReference type="EMBL" id="AXI76336.1"/>
    </source>
</evidence>
<keyword evidence="1" id="KW-0067">ATP-binding</keyword>
<keyword evidence="4" id="KW-1185">Reference proteome</keyword>
<dbReference type="GO" id="GO:0005524">
    <property type="term" value="F:ATP binding"/>
    <property type="evidence" value="ECO:0007669"/>
    <property type="project" value="UniProtKB-UniRule"/>
</dbReference>
<dbReference type="SUPFAM" id="SSF56059">
    <property type="entry name" value="Glutathione synthetase ATP-binding domain-like"/>
    <property type="match status" value="1"/>
</dbReference>
<dbReference type="AlphaFoldDB" id="A0A345SRI1"/>
<sequence length="326" mass="34021">MTDTPSPLLAGRRVLVTGCGGPAGIAVLTELTALGAVPVAADCDPYAAGLHLGHPTRLLPSADAPGYPDRLLDAAVATGCDAVIVTVTEELLRAAGREADFAARGVAAWFPAPRTVADCLDKWAFARRIEQAAVAGPRTALGGPGDLPGPWIVKPRYGRGSRDVHAVDDPADFPTLLRRVPQPLVQTRLPGREFTVDCLIGRDGTVLGAVPRWREQTRAGISTRGTTFADGRIDVLVKEVAAALGLTALCNVQGFLDEDGPARVVEVNPRPSGGLPLSLAAGADLVGQFLRGTLGLPMDATALAATPGVTTVRWFARSTVRRSTPR</sequence>
<dbReference type="GO" id="GO:0046872">
    <property type="term" value="F:metal ion binding"/>
    <property type="evidence" value="ECO:0007669"/>
    <property type="project" value="InterPro"/>
</dbReference>
<dbReference type="InterPro" id="IPR011761">
    <property type="entry name" value="ATP-grasp"/>
</dbReference>
<dbReference type="Gene3D" id="3.30.470.20">
    <property type="entry name" value="ATP-grasp fold, B domain"/>
    <property type="match status" value="1"/>
</dbReference>
<proteinExistence type="predicted"/>
<evidence type="ECO:0000259" key="2">
    <source>
        <dbReference type="PROSITE" id="PS50975"/>
    </source>
</evidence>
<dbReference type="Gene3D" id="3.40.50.20">
    <property type="match status" value="1"/>
</dbReference>
<accession>A0A345SRI1</accession>
<dbReference type="OrthoDB" id="24041at2"/>
<dbReference type="RefSeq" id="WP_111493817.1">
    <property type="nucleotide sequence ID" value="NZ_CP031264.1"/>
</dbReference>
<name>A0A345SRI1_9ACTN</name>
<dbReference type="Pfam" id="PF15632">
    <property type="entry name" value="ATPgrasp_Ter"/>
    <property type="match status" value="1"/>
</dbReference>
<evidence type="ECO:0000313" key="4">
    <source>
        <dbReference type="Proteomes" id="UP000249340"/>
    </source>
</evidence>
<dbReference type="EMBL" id="CP031264">
    <property type="protein sequence ID" value="AXI76336.1"/>
    <property type="molecule type" value="Genomic_DNA"/>
</dbReference>
<dbReference type="SUPFAM" id="SSF51735">
    <property type="entry name" value="NAD(P)-binding Rossmann-fold domains"/>
    <property type="match status" value="1"/>
</dbReference>